<dbReference type="SMART" id="SM00823">
    <property type="entry name" value="PKS_PP"/>
    <property type="match status" value="1"/>
</dbReference>
<dbReference type="GO" id="GO:0004315">
    <property type="term" value="F:3-oxoacyl-[acyl-carrier-protein] synthase activity"/>
    <property type="evidence" value="ECO:0007669"/>
    <property type="project" value="InterPro"/>
</dbReference>
<keyword evidence="13" id="KW-1185">Reference proteome</keyword>
<dbReference type="InterPro" id="IPR014030">
    <property type="entry name" value="Ketoacyl_synth_N"/>
</dbReference>
<dbReference type="SUPFAM" id="SSF52151">
    <property type="entry name" value="FabD/lysophospholipase-like"/>
    <property type="match status" value="1"/>
</dbReference>
<keyword evidence="1" id="KW-0596">Phosphopantetheine</keyword>
<dbReference type="Gene3D" id="3.40.50.150">
    <property type="entry name" value="Vaccinia Virus protein VP39"/>
    <property type="match status" value="1"/>
</dbReference>
<dbReference type="InterPro" id="IPR020843">
    <property type="entry name" value="ER"/>
</dbReference>
<evidence type="ECO:0000259" key="11">
    <source>
        <dbReference type="PROSITE" id="PS52019"/>
    </source>
</evidence>
<dbReference type="GO" id="GO:0008168">
    <property type="term" value="F:methyltransferase activity"/>
    <property type="evidence" value="ECO:0007669"/>
    <property type="project" value="UniProtKB-KW"/>
</dbReference>
<evidence type="ECO:0000259" key="10">
    <source>
        <dbReference type="PROSITE" id="PS52004"/>
    </source>
</evidence>
<dbReference type="CDD" id="cd02440">
    <property type="entry name" value="AdoMet_MTases"/>
    <property type="match status" value="1"/>
</dbReference>
<dbReference type="GO" id="GO:0004312">
    <property type="term" value="F:fatty acid synthase activity"/>
    <property type="evidence" value="ECO:0007669"/>
    <property type="project" value="TreeGrafter"/>
</dbReference>
<dbReference type="InterPro" id="IPR049551">
    <property type="entry name" value="PKS_DH_C"/>
</dbReference>
<dbReference type="InterPro" id="IPR013968">
    <property type="entry name" value="PKS_KR"/>
</dbReference>
<dbReference type="InterPro" id="IPR032821">
    <property type="entry name" value="PKS_assoc"/>
</dbReference>
<dbReference type="Gene3D" id="3.90.180.10">
    <property type="entry name" value="Medium-chain alcohol dehydrogenases, catalytic domain"/>
    <property type="match status" value="1"/>
</dbReference>
<dbReference type="InterPro" id="IPR049552">
    <property type="entry name" value="PKS_DH_N"/>
</dbReference>
<dbReference type="SUPFAM" id="SSF47336">
    <property type="entry name" value="ACP-like"/>
    <property type="match status" value="1"/>
</dbReference>
<evidence type="ECO:0000259" key="9">
    <source>
        <dbReference type="PROSITE" id="PS50075"/>
    </source>
</evidence>
<keyword evidence="2" id="KW-0597">Phosphoprotein</keyword>
<evidence type="ECO:0000256" key="1">
    <source>
        <dbReference type="ARBA" id="ARBA00022450"/>
    </source>
</evidence>
<evidence type="ECO:0000313" key="13">
    <source>
        <dbReference type="Proteomes" id="UP000799437"/>
    </source>
</evidence>
<evidence type="ECO:0000256" key="3">
    <source>
        <dbReference type="ARBA" id="ARBA00022603"/>
    </source>
</evidence>
<evidence type="ECO:0000313" key="12">
    <source>
        <dbReference type="EMBL" id="KAF2762537.1"/>
    </source>
</evidence>
<dbReference type="SUPFAM" id="SSF55048">
    <property type="entry name" value="Probable ACP-binding domain of malonyl-CoA ACP transacylase"/>
    <property type="match status" value="1"/>
</dbReference>
<dbReference type="Proteomes" id="UP000799437">
    <property type="component" value="Unassembled WGS sequence"/>
</dbReference>
<dbReference type="InterPro" id="IPR016036">
    <property type="entry name" value="Malonyl_transacylase_ACP-bd"/>
</dbReference>
<evidence type="ECO:0000256" key="7">
    <source>
        <dbReference type="ARBA" id="ARBA00023315"/>
    </source>
</evidence>
<dbReference type="InterPro" id="IPR057326">
    <property type="entry name" value="KR_dom"/>
</dbReference>
<dbReference type="InterPro" id="IPR013217">
    <property type="entry name" value="Methyltransf_12"/>
</dbReference>
<dbReference type="Pfam" id="PF16197">
    <property type="entry name" value="KAsynt_C_assoc"/>
    <property type="match status" value="1"/>
</dbReference>
<dbReference type="Pfam" id="PF21089">
    <property type="entry name" value="PKS_DH_N"/>
    <property type="match status" value="1"/>
</dbReference>
<keyword evidence="7" id="KW-0012">Acyltransferase</keyword>
<dbReference type="SUPFAM" id="SSF50129">
    <property type="entry name" value="GroES-like"/>
    <property type="match status" value="1"/>
</dbReference>
<dbReference type="InterPro" id="IPR020807">
    <property type="entry name" value="PKS_DH"/>
</dbReference>
<dbReference type="InterPro" id="IPR013149">
    <property type="entry name" value="ADH-like_C"/>
</dbReference>
<dbReference type="Pfam" id="PF00107">
    <property type="entry name" value="ADH_zinc_N"/>
    <property type="match status" value="1"/>
</dbReference>
<dbReference type="InterPro" id="IPR014031">
    <property type="entry name" value="Ketoacyl_synth_C"/>
</dbReference>
<sequence length="2439" mass="269390">MAMRLPGGIRNDRDLYRFLLNKGDARSIIGASRYNIEGFYSPYGKEGTINTRHGYFLNDLDFSDIDLSMFSFGEAEGTELDPNHRLLLEVVREVFENAGEGDWRGKNIGTYVGLFTEDWQELAHRDDLKHSIHRILGSVDFALPNRIAYEYDLKGPSMAIKTACSSAGIALHEALEAIRGKRIISAVVTGSNLIFAPGLTINMTLLGSLSPEGSSKSFDAAADGYARGEAVSALYVKRLDEALKDGNPIRAVIRSSAINVDGKTNGISMPNGEAHEDLMRQAYDVIGLGMSKTAMVEAHGTGTKVGDPIEASAIGRCFGGEGGIYMGASKPNLGHSEAAAALTSIFKAVVSLENRIILPNIKFNEPNPKIPWDSHGLIVPIEPTVWPVNKAERIGVNSYGIGGSNVHFVIDSAASCGIKNSHLHSESNNEPRKSSKRLLLFSANHERSLDNVFEGIKDYLNQQPGRLHDVAYTLARRREHLDLRTFAIYESPSQSLEASVRIRFRGPTQVAFIFTGQGAQWASMGRLLTQEYPSFLQDIRSLNAIIHSLPHCPTWNIEDVLCTAASGKLLLEAQYSQPVCTALQIALINLLATWNIVPSAVVGHSSGELAAAYAAGALTADAAIIAAFYRGHVCKEAKKAGGMAAVGMSREDVAPYLHSGVCIACENSGSSITLSGDLDALEQTMLSIKDSNPLTLVRKLQVDMAYHSYHMGLFGQEYYELIAKHLSPTSPTVPFYSSVRGTVLRSASDFGPLYWQQNLESPVLFHSAIKSLLADSPECRVHLEVGPHPALSGPLRQIYKAAGTEINYVSVLDRGKDDTISFLTSVGLLYCHGVKIGYPHGPEKVVHDLPNYPWNYEKKYWSETRIQKNWRFRKHLPHDLLGLRIVEGCDTSPSWRNILKITNVPWLHDHRVGVDVIFPAAGYIAIAGEAIFQLSGKRDFTVQDMDISKALVLYADKAVEMVTSFHTEKPISAVGSRWFSFQVATYDGTTWNEHCSGRVCGGCSSPLPQKAPSILDRKVSSSRWYTAMARVGLNYAGKFARLKNIAASVTDQVASVDVLDEQERHESAYMLHPSTLDLVFQSLTVAKAKGTYRNFDTLFLPTHIEELYVGDGARKSIRIKSSAATRGDTFTGNSYGVTDGGDIVYVLKGFRGKAMRALDSKEPPDLHTLRLQWKPHPDFLPAGDLMHITSNVRDLIQSCERLMVLCAIETRHAIASLTPAQPHLAKFRSWINAQYERYQKPDYPLVEDSMALVQMSPSRRQQVIEENFRQCEAAGAWAYSNAIYRTYKNAVSVFEGKTSFLDILLEDGVLTGIHNWYNDIREIKEYVQLHGNANPQLRILEIGAGTGGITAKFLEHLRSDYGERLYWRYTFTDISSGFFIAAKERFKHYEGIQYQVLDISKDPRKQGFVAGGYDIIVASNVLHATPCLQDTLTNVRSLLKPNGQLFLQELCPVTQMMSYVMGPVAGWWLAEEDGRVQSPFISPEEWDKRLRSAGFSGCKSVTLDYEPPYVLMANSVAKPAIRELAQHRLTLLRPTVEVPLVVELVTLLRKRNIEFDICILGETLPANQDIISLIDLGEKPVLQDVNEEDLSELLKLVQKMQTRSLVWLMPAAQINPANPSTGMILGLMRTARSELAASFATLELGDGVGAAQAAVHVLDTIRRSKIEDGELDVDMEWIWYSGTLNVGRFHWIPVEKDLCDTVESQPVKALQIRTPGFLETLQWTSQALEDPAKDEIHIKVSMVGLNQSDLQLAMGIDISARTNRFFGVEAVGYVVKLGSSVTELALGDRVMTVGGESTGIATIIARAAELCVKIPHGLSDEEAATMPFAYTTVLLFLVEKWKLQRGQSILIHAATEGIGICAIQVARWIGADIFAAVDSEEKISFLVETFNLPRGRIFDLRDGTFPADILEATSNNGVDVVLHTSPNEHLQDSWRCVAEDGVMIDIGKRDTLVGRGRLLLTPFERDRTFIVGDATRLITTNKSRTARLLRLALDKYATGSFGPVRPITKFDAQNIAAAFKHFQAGSGIGKVVIMFPDEHRIRSTPSVPTPRFRKDATYVLVGGLGGLGKAIASWMVEHGAQHLMFLSRSAGESLEDQGFLRELEAMNCSPQVFSVDVADATAMKQVIALAAMPIAGAMHMAMVLADAGIIDMDLRTWQKAVNPKVQGAWNLHNLLPRELDFFILFSSLGGIHGYYGQSNYSAGNTFLDSFSQYRQSLGLPASVISIGPIDDIGFVSRTASVRENLRQSFASLLTEKHFLDTLHLAICRSSITHGPRSWPNTSPYSGFQAFNHIFHSTESTTPIMDNDNATFWKRDPRMSIYRNLQRVPMAENKTRSSQLDRFLSIMAKDPSKLDDRSSAKTIAEELGKYITNLLMRGSEMELSQSLATASIDSLVAIEIRNWWKRKLGIEISVLELLSGGSIEQLGVVAAQRLKTKFSK</sequence>
<dbReference type="PROSITE" id="PS52019">
    <property type="entry name" value="PKS_MFAS_DH"/>
    <property type="match status" value="1"/>
</dbReference>
<accession>A0A6A6WK19</accession>
<dbReference type="InterPro" id="IPR020806">
    <property type="entry name" value="PKS_PP-bd"/>
</dbReference>
<organism evidence="12 13">
    <name type="scientific">Pseudovirgaria hyperparasitica</name>
    <dbReference type="NCBI Taxonomy" id="470096"/>
    <lineage>
        <taxon>Eukaryota</taxon>
        <taxon>Fungi</taxon>
        <taxon>Dikarya</taxon>
        <taxon>Ascomycota</taxon>
        <taxon>Pezizomycotina</taxon>
        <taxon>Dothideomycetes</taxon>
        <taxon>Dothideomycetes incertae sedis</taxon>
        <taxon>Acrospermales</taxon>
        <taxon>Acrospermaceae</taxon>
        <taxon>Pseudovirgaria</taxon>
    </lineage>
</organism>
<dbReference type="InterPro" id="IPR042104">
    <property type="entry name" value="PKS_dehydratase_sf"/>
</dbReference>
<name>A0A6A6WK19_9PEZI</name>
<dbReference type="InterPro" id="IPR016035">
    <property type="entry name" value="Acyl_Trfase/lysoPLipase"/>
</dbReference>
<dbReference type="GeneID" id="54483307"/>
<dbReference type="InterPro" id="IPR029063">
    <property type="entry name" value="SAM-dependent_MTases_sf"/>
</dbReference>
<dbReference type="Gene3D" id="3.40.366.10">
    <property type="entry name" value="Malonyl-Coenzyme A Acyl Carrier Protein, domain 2"/>
    <property type="match status" value="1"/>
</dbReference>
<dbReference type="GO" id="GO:0031177">
    <property type="term" value="F:phosphopantetheine binding"/>
    <property type="evidence" value="ECO:0007669"/>
    <property type="project" value="InterPro"/>
</dbReference>
<dbReference type="SMART" id="SM00826">
    <property type="entry name" value="PKS_DH"/>
    <property type="match status" value="1"/>
</dbReference>
<dbReference type="InterPro" id="IPR049900">
    <property type="entry name" value="PKS_mFAS_DH"/>
</dbReference>
<dbReference type="PROSITE" id="PS50075">
    <property type="entry name" value="CARRIER"/>
    <property type="match status" value="1"/>
</dbReference>
<dbReference type="Pfam" id="PF14765">
    <property type="entry name" value="PS-DH"/>
    <property type="match status" value="1"/>
</dbReference>
<dbReference type="PANTHER" id="PTHR43775:SF49">
    <property type="entry name" value="SYNTHASE, PUTATIVE (JCVI)-RELATED"/>
    <property type="match status" value="1"/>
</dbReference>
<evidence type="ECO:0000256" key="4">
    <source>
        <dbReference type="ARBA" id="ARBA00022679"/>
    </source>
</evidence>
<evidence type="ECO:0000256" key="6">
    <source>
        <dbReference type="ARBA" id="ARBA00023268"/>
    </source>
</evidence>
<feature type="active site" description="Proton donor; for dehydratase activity" evidence="8">
    <location>
        <position position="1077"/>
    </location>
</feature>
<dbReference type="EMBL" id="ML996565">
    <property type="protein sequence ID" value="KAF2762537.1"/>
    <property type="molecule type" value="Genomic_DNA"/>
</dbReference>
<dbReference type="InterPro" id="IPR009081">
    <property type="entry name" value="PP-bd_ACP"/>
</dbReference>
<dbReference type="InterPro" id="IPR011032">
    <property type="entry name" value="GroES-like_sf"/>
</dbReference>
<dbReference type="Pfam" id="PF08240">
    <property type="entry name" value="ADH_N"/>
    <property type="match status" value="1"/>
</dbReference>
<dbReference type="InterPro" id="IPR020841">
    <property type="entry name" value="PKS_Beta-ketoAc_synthase_dom"/>
</dbReference>
<dbReference type="RefSeq" id="XP_033604988.1">
    <property type="nucleotide sequence ID" value="XM_033742253.1"/>
</dbReference>
<dbReference type="InterPro" id="IPR036736">
    <property type="entry name" value="ACP-like_sf"/>
</dbReference>
<dbReference type="Pfam" id="PF00109">
    <property type="entry name" value="ketoacyl-synt"/>
    <property type="match status" value="1"/>
</dbReference>
<evidence type="ECO:0000256" key="2">
    <source>
        <dbReference type="ARBA" id="ARBA00022553"/>
    </source>
</evidence>
<dbReference type="InterPro" id="IPR013154">
    <property type="entry name" value="ADH-like_N"/>
</dbReference>
<feature type="domain" description="Carrier" evidence="9">
    <location>
        <begin position="2357"/>
        <end position="2433"/>
    </location>
</feature>
<dbReference type="CDD" id="cd00833">
    <property type="entry name" value="PKS"/>
    <property type="match status" value="1"/>
</dbReference>
<dbReference type="PROSITE" id="PS52004">
    <property type="entry name" value="KS3_2"/>
    <property type="match status" value="1"/>
</dbReference>
<keyword evidence="4" id="KW-0808">Transferase</keyword>
<keyword evidence="5" id="KW-0521">NADP</keyword>
<keyword evidence="3" id="KW-0489">Methyltransferase</keyword>
<feature type="region of interest" description="C-terminal hotdog fold" evidence="8">
    <location>
        <begin position="1016"/>
        <end position="1161"/>
    </location>
</feature>
<dbReference type="SMART" id="SM00822">
    <property type="entry name" value="PKS_KR"/>
    <property type="match status" value="1"/>
</dbReference>
<proteinExistence type="predicted"/>
<feature type="domain" description="Ketosynthase family 3 (KS3)" evidence="10">
    <location>
        <begin position="1"/>
        <end position="412"/>
    </location>
</feature>
<dbReference type="SMART" id="SM00825">
    <property type="entry name" value="PKS_KS"/>
    <property type="match status" value="1"/>
</dbReference>
<dbReference type="Pfam" id="PF00698">
    <property type="entry name" value="Acyl_transf_1"/>
    <property type="match status" value="1"/>
</dbReference>
<dbReference type="PANTHER" id="PTHR43775">
    <property type="entry name" value="FATTY ACID SYNTHASE"/>
    <property type="match status" value="1"/>
</dbReference>
<protein>
    <submittedName>
        <fullName evidence="12">Putative polyketide synthase</fullName>
    </submittedName>
</protein>
<dbReference type="CDD" id="cd05195">
    <property type="entry name" value="enoyl_red"/>
    <property type="match status" value="1"/>
</dbReference>
<dbReference type="InterPro" id="IPR001227">
    <property type="entry name" value="Ac_transferase_dom_sf"/>
</dbReference>
<dbReference type="PROSITE" id="PS00606">
    <property type="entry name" value="KS3_1"/>
    <property type="match status" value="1"/>
</dbReference>
<dbReference type="GO" id="GO:0032259">
    <property type="term" value="P:methylation"/>
    <property type="evidence" value="ECO:0007669"/>
    <property type="project" value="UniProtKB-KW"/>
</dbReference>
<dbReference type="SMART" id="SM00829">
    <property type="entry name" value="PKS_ER"/>
    <property type="match status" value="1"/>
</dbReference>
<dbReference type="InterPro" id="IPR016039">
    <property type="entry name" value="Thiolase-like"/>
</dbReference>
<dbReference type="GO" id="GO:0006633">
    <property type="term" value="P:fatty acid biosynthetic process"/>
    <property type="evidence" value="ECO:0007669"/>
    <property type="project" value="InterPro"/>
</dbReference>
<feature type="active site" description="Proton acceptor; for dehydratase activity" evidence="8">
    <location>
        <position position="910"/>
    </location>
</feature>
<reference evidence="12" key="1">
    <citation type="journal article" date="2020" name="Stud. Mycol.">
        <title>101 Dothideomycetes genomes: a test case for predicting lifestyles and emergence of pathogens.</title>
        <authorList>
            <person name="Haridas S."/>
            <person name="Albert R."/>
            <person name="Binder M."/>
            <person name="Bloem J."/>
            <person name="Labutti K."/>
            <person name="Salamov A."/>
            <person name="Andreopoulos B."/>
            <person name="Baker S."/>
            <person name="Barry K."/>
            <person name="Bills G."/>
            <person name="Bluhm B."/>
            <person name="Cannon C."/>
            <person name="Castanera R."/>
            <person name="Culley D."/>
            <person name="Daum C."/>
            <person name="Ezra D."/>
            <person name="Gonzalez J."/>
            <person name="Henrissat B."/>
            <person name="Kuo A."/>
            <person name="Liang C."/>
            <person name="Lipzen A."/>
            <person name="Lutzoni F."/>
            <person name="Magnuson J."/>
            <person name="Mondo S."/>
            <person name="Nolan M."/>
            <person name="Ohm R."/>
            <person name="Pangilinan J."/>
            <person name="Park H.-J."/>
            <person name="Ramirez L."/>
            <person name="Alfaro M."/>
            <person name="Sun H."/>
            <person name="Tritt A."/>
            <person name="Yoshinaga Y."/>
            <person name="Zwiers L.-H."/>
            <person name="Turgeon B."/>
            <person name="Goodwin S."/>
            <person name="Spatafora J."/>
            <person name="Crous P."/>
            <person name="Grigoriev I."/>
        </authorList>
    </citation>
    <scope>NUCLEOTIDE SEQUENCE</scope>
    <source>
        <strain evidence="12">CBS 121739</strain>
    </source>
</reference>
<dbReference type="InterPro" id="IPR036291">
    <property type="entry name" value="NAD(P)-bd_dom_sf"/>
</dbReference>
<dbReference type="SUPFAM" id="SSF53335">
    <property type="entry name" value="S-adenosyl-L-methionine-dependent methyltransferases"/>
    <property type="match status" value="1"/>
</dbReference>
<dbReference type="Gene3D" id="3.40.47.10">
    <property type="match status" value="1"/>
</dbReference>
<dbReference type="InterPro" id="IPR014043">
    <property type="entry name" value="Acyl_transferase_dom"/>
</dbReference>
<dbReference type="Pfam" id="PF08242">
    <property type="entry name" value="Methyltransf_12"/>
    <property type="match status" value="1"/>
</dbReference>
<dbReference type="Pfam" id="PF08659">
    <property type="entry name" value="KR"/>
    <property type="match status" value="1"/>
</dbReference>
<dbReference type="InterPro" id="IPR050091">
    <property type="entry name" value="PKS_NRPS_Biosynth_Enz"/>
</dbReference>
<feature type="region of interest" description="N-terminal hotdog fold" evidence="8">
    <location>
        <begin position="878"/>
        <end position="1006"/>
    </location>
</feature>
<dbReference type="SMART" id="SM00827">
    <property type="entry name" value="PKS_AT"/>
    <property type="match status" value="1"/>
</dbReference>
<dbReference type="Pfam" id="PF02801">
    <property type="entry name" value="Ketoacyl-synt_C"/>
    <property type="match status" value="1"/>
</dbReference>
<dbReference type="SUPFAM" id="SSF51735">
    <property type="entry name" value="NAD(P)-binding Rossmann-fold domains"/>
    <property type="match status" value="2"/>
</dbReference>
<dbReference type="GO" id="GO:0016491">
    <property type="term" value="F:oxidoreductase activity"/>
    <property type="evidence" value="ECO:0007669"/>
    <property type="project" value="InterPro"/>
</dbReference>
<keyword evidence="6" id="KW-0511">Multifunctional enzyme</keyword>
<dbReference type="SUPFAM" id="SSF53901">
    <property type="entry name" value="Thiolase-like"/>
    <property type="match status" value="1"/>
</dbReference>
<feature type="domain" description="PKS/mFAS DH" evidence="11">
    <location>
        <begin position="878"/>
        <end position="1161"/>
    </location>
</feature>
<evidence type="ECO:0000256" key="5">
    <source>
        <dbReference type="ARBA" id="ARBA00022857"/>
    </source>
</evidence>
<dbReference type="Gene3D" id="3.10.129.110">
    <property type="entry name" value="Polyketide synthase dehydratase"/>
    <property type="match status" value="1"/>
</dbReference>
<dbReference type="OrthoDB" id="329835at2759"/>
<gene>
    <name evidence="12" type="ORF">EJ05DRAFT_446912</name>
</gene>
<evidence type="ECO:0000256" key="8">
    <source>
        <dbReference type="PROSITE-ProRule" id="PRU01363"/>
    </source>
</evidence>
<dbReference type="GO" id="GO:0044550">
    <property type="term" value="P:secondary metabolite biosynthetic process"/>
    <property type="evidence" value="ECO:0007669"/>
    <property type="project" value="TreeGrafter"/>
</dbReference>
<dbReference type="Gene3D" id="3.40.50.720">
    <property type="entry name" value="NAD(P)-binding Rossmann-like Domain"/>
    <property type="match status" value="2"/>
</dbReference>
<dbReference type="InterPro" id="IPR018201">
    <property type="entry name" value="Ketoacyl_synth_AS"/>
</dbReference>